<evidence type="ECO:0000313" key="1">
    <source>
        <dbReference type="EMBL" id="MBB5642780.1"/>
    </source>
</evidence>
<dbReference type="Gene3D" id="3.40.50.11090">
    <property type="match status" value="1"/>
</dbReference>
<dbReference type="Proteomes" id="UP000561726">
    <property type="component" value="Unassembled WGS sequence"/>
</dbReference>
<name>A0A7W8ZZH7_9MICO</name>
<reference evidence="1 2" key="1">
    <citation type="submission" date="2020-08" db="EMBL/GenBank/DDBJ databases">
        <title>Sequencing the genomes of 1000 actinobacteria strains.</title>
        <authorList>
            <person name="Klenk H.-P."/>
        </authorList>
    </citation>
    <scope>NUCLEOTIDE SEQUENCE [LARGE SCALE GENOMIC DNA]</scope>
    <source>
        <strain evidence="1 2">DSM 21065</strain>
    </source>
</reference>
<protein>
    <recommendedName>
        <fullName evidence="3">Glycosyl transferase group 1</fullName>
    </recommendedName>
</protein>
<evidence type="ECO:0008006" key="3">
    <source>
        <dbReference type="Google" id="ProtNLM"/>
    </source>
</evidence>
<dbReference type="SUPFAM" id="SSF53756">
    <property type="entry name" value="UDP-Glycosyltransferase/glycogen phosphorylase"/>
    <property type="match status" value="1"/>
</dbReference>
<dbReference type="EMBL" id="JACHBQ010000001">
    <property type="protein sequence ID" value="MBB5642780.1"/>
    <property type="molecule type" value="Genomic_DNA"/>
</dbReference>
<dbReference type="OrthoDB" id="7615426at2"/>
<organism evidence="1 2">
    <name type="scientific">Cryobacterium roopkundense</name>
    <dbReference type="NCBI Taxonomy" id="1001240"/>
    <lineage>
        <taxon>Bacteria</taxon>
        <taxon>Bacillati</taxon>
        <taxon>Actinomycetota</taxon>
        <taxon>Actinomycetes</taxon>
        <taxon>Micrococcales</taxon>
        <taxon>Microbacteriaceae</taxon>
        <taxon>Cryobacterium</taxon>
    </lineage>
</organism>
<dbReference type="Gene3D" id="3.40.50.2000">
    <property type="entry name" value="Glycogen Phosphorylase B"/>
    <property type="match status" value="1"/>
</dbReference>
<accession>A0A7W8ZZH7</accession>
<sequence length="404" mass="44486">MRTTPGIIEMMKRAQRDGIGDAGRRVARRLYNTLDSAQLEFPLLDEDVADSSRLPATAGQWSRGHRSQLTVAWICTPPSPGSGGHTTLFRMVAGMEARGDRCVIYLYDRHGGDIDRHRAVIREFWPEITAEIRDAANGMTGADAYVASSWESAHVLASRVQGPAARLYFIQDFEPFFHARGTLYALAEDSYRFGFVNIALGELVAQHLTVIGADHVLAPFGCDTAVYHLTNPAGPRSGVVYYTKPGSDRRGYRLGRLALEEFHRRHPEESVHLYGDAGDEWNIPTVQHHRLSPEALNDLYNQTRAGLAISFTNITLVAEELLAAGAIPVVTEVPFARDVLPNPHVLWSRATPGALADALCQAVEVPVTTEQRGLMARSVRDGWGPTQEAVSSAIVEAVEQARRR</sequence>
<dbReference type="AlphaFoldDB" id="A0A7W8ZZH7"/>
<comment type="caution">
    <text evidence="1">The sequence shown here is derived from an EMBL/GenBank/DDBJ whole genome shotgun (WGS) entry which is preliminary data.</text>
</comment>
<evidence type="ECO:0000313" key="2">
    <source>
        <dbReference type="Proteomes" id="UP000561726"/>
    </source>
</evidence>
<dbReference type="RefSeq" id="WP_084141091.1">
    <property type="nucleotide sequence ID" value="NZ_JACHBQ010000001.1"/>
</dbReference>
<gene>
    <name evidence="1" type="ORF">BJ997_003328</name>
</gene>
<proteinExistence type="predicted"/>